<proteinExistence type="inferred from homology"/>
<feature type="domain" description="Guanylate cyclase" evidence="10">
    <location>
        <begin position="1479"/>
        <end position="1622"/>
    </location>
</feature>
<name>D2V1F2_NAEGR</name>
<comment type="similarity">
    <text evidence="7">Belongs to the adenylyl cyclase class-4/guanylyl cyclase family.</text>
</comment>
<keyword evidence="6 7" id="KW-0456">Lyase</keyword>
<dbReference type="GO" id="GO:0016849">
    <property type="term" value="F:phosphorus-oxygen lyase activity"/>
    <property type="evidence" value="ECO:0007669"/>
    <property type="project" value="InterPro"/>
</dbReference>
<dbReference type="InterPro" id="IPR035965">
    <property type="entry name" value="PAS-like_dom_sf"/>
</dbReference>
<dbReference type="InterPro" id="IPR029787">
    <property type="entry name" value="Nucleotide_cyclase"/>
</dbReference>
<evidence type="ECO:0000256" key="4">
    <source>
        <dbReference type="ARBA" id="ARBA00022989"/>
    </source>
</evidence>
<dbReference type="InterPro" id="IPR000014">
    <property type="entry name" value="PAS"/>
</dbReference>
<dbReference type="PANTHER" id="PTHR11920:SF335">
    <property type="entry name" value="GUANYLATE CYCLASE"/>
    <property type="match status" value="1"/>
</dbReference>
<dbReference type="InterPro" id="IPR001054">
    <property type="entry name" value="A/G_cyclase"/>
</dbReference>
<dbReference type="InterPro" id="IPR050401">
    <property type="entry name" value="Cyclic_nucleotide_synthase"/>
</dbReference>
<evidence type="ECO:0000256" key="5">
    <source>
        <dbReference type="ARBA" id="ARBA00023136"/>
    </source>
</evidence>
<dbReference type="OMA" id="ICNIFID"/>
<dbReference type="Pfam" id="PF13426">
    <property type="entry name" value="PAS_9"/>
    <property type="match status" value="1"/>
</dbReference>
<evidence type="ECO:0000259" key="10">
    <source>
        <dbReference type="PROSITE" id="PS50125"/>
    </source>
</evidence>
<feature type="compositionally biased region" description="Basic and acidic residues" evidence="8">
    <location>
        <begin position="1698"/>
        <end position="1716"/>
    </location>
</feature>
<feature type="transmembrane region" description="Helical" evidence="9">
    <location>
        <begin position="306"/>
        <end position="325"/>
    </location>
</feature>
<keyword evidence="3" id="KW-0547">Nucleotide-binding</keyword>
<dbReference type="GO" id="GO:0000166">
    <property type="term" value="F:nucleotide binding"/>
    <property type="evidence" value="ECO:0007669"/>
    <property type="project" value="UniProtKB-KW"/>
</dbReference>
<keyword evidence="2 9" id="KW-0812">Transmembrane</keyword>
<dbReference type="Gene3D" id="3.30.70.1230">
    <property type="entry name" value="Nucleotide cyclase"/>
    <property type="match status" value="1"/>
</dbReference>
<dbReference type="InParanoid" id="D2V1F2"/>
<feature type="transmembrane region" description="Helical" evidence="9">
    <location>
        <begin position="149"/>
        <end position="168"/>
    </location>
</feature>
<feature type="transmembrane region" description="Helical" evidence="9">
    <location>
        <begin position="207"/>
        <end position="227"/>
    </location>
</feature>
<accession>D2V1F2</accession>
<dbReference type="PROSITE" id="PS50125">
    <property type="entry name" value="GUANYLATE_CYCLASE_2"/>
    <property type="match status" value="1"/>
</dbReference>
<comment type="subcellular location">
    <subcellularLocation>
        <location evidence="1">Membrane</location>
    </subcellularLocation>
</comment>
<evidence type="ECO:0000256" key="6">
    <source>
        <dbReference type="ARBA" id="ARBA00023239"/>
    </source>
</evidence>
<dbReference type="Pfam" id="PF00211">
    <property type="entry name" value="Guanylate_cyc"/>
    <property type="match status" value="1"/>
</dbReference>
<organism evidence="12">
    <name type="scientific">Naegleria gruberi</name>
    <name type="common">Amoeba</name>
    <dbReference type="NCBI Taxonomy" id="5762"/>
    <lineage>
        <taxon>Eukaryota</taxon>
        <taxon>Discoba</taxon>
        <taxon>Heterolobosea</taxon>
        <taxon>Tetramitia</taxon>
        <taxon>Eutetramitia</taxon>
        <taxon>Vahlkampfiidae</taxon>
        <taxon>Naegleria</taxon>
    </lineage>
</organism>
<dbReference type="InterPro" id="IPR057352">
    <property type="entry name" value="TPR_TmcB/C"/>
</dbReference>
<feature type="transmembrane region" description="Helical" evidence="9">
    <location>
        <begin position="105"/>
        <end position="129"/>
    </location>
</feature>
<evidence type="ECO:0000256" key="1">
    <source>
        <dbReference type="ARBA" id="ARBA00004370"/>
    </source>
</evidence>
<evidence type="ECO:0000256" key="7">
    <source>
        <dbReference type="RuleBase" id="RU000405"/>
    </source>
</evidence>
<dbReference type="VEuPathDB" id="AmoebaDB:NAEGRDRAFT_78133"/>
<dbReference type="RefSeq" id="XP_002682039.1">
    <property type="nucleotide sequence ID" value="XM_002681993.1"/>
</dbReference>
<feature type="transmembrane region" description="Helical" evidence="9">
    <location>
        <begin position="337"/>
        <end position="362"/>
    </location>
</feature>
<dbReference type="CDD" id="cd00130">
    <property type="entry name" value="PAS"/>
    <property type="match status" value="1"/>
</dbReference>
<protein>
    <submittedName>
        <fullName evidence="11">Adenylyl/guanylyl cyclase domain-containing protein</fullName>
    </submittedName>
</protein>
<dbReference type="SMART" id="SM00044">
    <property type="entry name" value="CYCc"/>
    <property type="match status" value="1"/>
</dbReference>
<evidence type="ECO:0000256" key="2">
    <source>
        <dbReference type="ARBA" id="ARBA00022692"/>
    </source>
</evidence>
<keyword evidence="12" id="KW-1185">Reference proteome</keyword>
<dbReference type="Gene3D" id="3.30.450.20">
    <property type="entry name" value="PAS domain"/>
    <property type="match status" value="1"/>
</dbReference>
<dbReference type="SUPFAM" id="SSF55073">
    <property type="entry name" value="Nucleotide cyclase"/>
    <property type="match status" value="1"/>
</dbReference>
<evidence type="ECO:0000256" key="8">
    <source>
        <dbReference type="SAM" id="MobiDB-lite"/>
    </source>
</evidence>
<evidence type="ECO:0000313" key="11">
    <source>
        <dbReference type="EMBL" id="EFC49295.1"/>
    </source>
</evidence>
<feature type="transmembrane region" description="Helical" evidence="9">
    <location>
        <begin position="734"/>
        <end position="762"/>
    </location>
</feature>
<feature type="transmembrane region" description="Helical" evidence="9">
    <location>
        <begin position="273"/>
        <end position="294"/>
    </location>
</feature>
<dbReference type="SUPFAM" id="SSF55785">
    <property type="entry name" value="PYP-like sensor domain (PAS domain)"/>
    <property type="match status" value="1"/>
</dbReference>
<dbReference type="EMBL" id="GG738848">
    <property type="protein sequence ID" value="EFC49295.1"/>
    <property type="molecule type" value="Genomic_DNA"/>
</dbReference>
<keyword evidence="4 9" id="KW-1133">Transmembrane helix</keyword>
<feature type="compositionally biased region" description="Low complexity" evidence="8">
    <location>
        <begin position="12"/>
        <end position="24"/>
    </location>
</feature>
<dbReference type="Pfam" id="PF25474">
    <property type="entry name" value="TPR_TmcB"/>
    <property type="match status" value="1"/>
</dbReference>
<reference evidence="11 12" key="1">
    <citation type="journal article" date="2010" name="Cell">
        <title>The genome of Naegleria gruberi illuminates early eukaryotic versatility.</title>
        <authorList>
            <person name="Fritz-Laylin L.K."/>
            <person name="Prochnik S.E."/>
            <person name="Ginger M.L."/>
            <person name="Dacks J.B."/>
            <person name="Carpenter M.L."/>
            <person name="Field M.C."/>
            <person name="Kuo A."/>
            <person name="Paredez A."/>
            <person name="Chapman J."/>
            <person name="Pham J."/>
            <person name="Shu S."/>
            <person name="Neupane R."/>
            <person name="Cipriano M."/>
            <person name="Mancuso J."/>
            <person name="Tu H."/>
            <person name="Salamov A."/>
            <person name="Lindquist E."/>
            <person name="Shapiro H."/>
            <person name="Lucas S."/>
            <person name="Grigoriev I.V."/>
            <person name="Cande W.Z."/>
            <person name="Fulton C."/>
            <person name="Rokhsar D.S."/>
            <person name="Dawson S.C."/>
        </authorList>
    </citation>
    <scope>NUCLEOTIDE SEQUENCE [LARGE SCALE GENOMIC DNA]</scope>
    <source>
        <strain evidence="11 12">NEG-M</strain>
    </source>
</reference>
<feature type="region of interest" description="Disordered" evidence="8">
    <location>
        <begin position="1694"/>
        <end position="1716"/>
    </location>
</feature>
<feature type="transmembrane region" description="Helical" evidence="9">
    <location>
        <begin position="59"/>
        <end position="85"/>
    </location>
</feature>
<dbReference type="eggNOG" id="KOG1023">
    <property type="taxonomic scope" value="Eukaryota"/>
</dbReference>
<dbReference type="CDD" id="cd07302">
    <property type="entry name" value="CHD"/>
    <property type="match status" value="1"/>
</dbReference>
<feature type="region of interest" description="Disordered" evidence="8">
    <location>
        <begin position="1"/>
        <end position="26"/>
    </location>
</feature>
<dbReference type="GeneID" id="8849965"/>
<dbReference type="PROSITE" id="PS00452">
    <property type="entry name" value="GUANYLATE_CYCLASE_1"/>
    <property type="match status" value="1"/>
</dbReference>
<evidence type="ECO:0000313" key="12">
    <source>
        <dbReference type="Proteomes" id="UP000006671"/>
    </source>
</evidence>
<dbReference type="GO" id="GO:0009190">
    <property type="term" value="P:cyclic nucleotide biosynthetic process"/>
    <property type="evidence" value="ECO:0007669"/>
    <property type="project" value="InterPro"/>
</dbReference>
<dbReference type="InterPro" id="IPR018297">
    <property type="entry name" value="A/G_cyclase_CS"/>
</dbReference>
<dbReference type="Proteomes" id="UP000006671">
    <property type="component" value="Unassembled WGS sequence"/>
</dbReference>
<dbReference type="GO" id="GO:0035556">
    <property type="term" value="P:intracellular signal transduction"/>
    <property type="evidence" value="ECO:0007669"/>
    <property type="project" value="InterPro"/>
</dbReference>
<dbReference type="PANTHER" id="PTHR11920">
    <property type="entry name" value="GUANYLYL CYCLASE"/>
    <property type="match status" value="1"/>
</dbReference>
<feature type="transmembrane region" description="Helical" evidence="9">
    <location>
        <begin position="956"/>
        <end position="980"/>
    </location>
</feature>
<dbReference type="OrthoDB" id="532905at2759"/>
<feature type="transmembrane region" description="Helical" evidence="9">
    <location>
        <begin position="1238"/>
        <end position="1259"/>
    </location>
</feature>
<evidence type="ECO:0000256" key="3">
    <source>
        <dbReference type="ARBA" id="ARBA00022741"/>
    </source>
</evidence>
<gene>
    <name evidence="11" type="ORF">NAEGRDRAFT_78133</name>
</gene>
<evidence type="ECO:0000256" key="9">
    <source>
        <dbReference type="SAM" id="Phobius"/>
    </source>
</evidence>
<dbReference type="GO" id="GO:0016020">
    <property type="term" value="C:membrane"/>
    <property type="evidence" value="ECO:0007669"/>
    <property type="project" value="UniProtKB-SubCell"/>
</dbReference>
<feature type="transmembrane region" description="Helical" evidence="9">
    <location>
        <begin position="1029"/>
        <end position="1051"/>
    </location>
</feature>
<dbReference type="KEGG" id="ngr:NAEGRDRAFT_78133"/>
<sequence length="1716" mass="193835">MIDFRHHSDYQSSSHNSSSSSSSSGYLSRRQNIVKVKDALLNRIIVMTDKAPQKSWKNFILNLLVVLYSCYGAVSISVMGDYGWGEYGLWISKALNYPITFSLDLITYEAMIAITVVCMVFILAALVLFITTAKAAMTASRNMKTFRTLLKIVAFACFFGHLTIPYLLTSFVDCDRVSGKKFFEGYTIDQYALSRFPTKMCYSPTNIALLVTCIVMAVVLVPVTAMYNLIITNTHLKSKSVFISESPFFIAHFMATSQLQVIVMYAIPNDMVFVRAIVHIVLSTTLVPSIFFLIPHYSLSENGFMSGIVFSKIGTSLGPLISSFINQKQDLEIGLGMISTSIGLAIIGFFIGFAAMTIYLGVSYYSIRRGFIGCLENSLVKLLENGVEYTASEEQISELRHLFERESYSFFKELEDQKRIRQLYIFFRLSSRKTKLLNDALGLSDNEICISFIKGVAQHRSFSYPENIVAAAMTTAYFWNEGTNCYEYSLALLKKIKRHKLNIITEFILKEKLKEMETLLHKKSGEGSGISFVDVKHILANLERQHHTILSWHKALWKEMTNEMVNFGTVITINRRITQLTVESEITFENLMKDFGGDKSVLRLYARFLELVIFNNIRAQELYQEANEIEDEEERKEGKVIGTISSPVKSPASTVPSNAKSPLSSMSTASKLISFRKSVMESTNKLTAENSTTKEMTEETPEILNLINEASEDPEVRKEGLFRMALATSGDNKATYIVVLIFVVVSFLTFVACFGFGYYALVASTKDMPTIIANCLPSVDISYLLIENRIEQMFQVLATIDGNTKLSTLSLEAKGIYNYTSYNHIHKERLDKVIHGLKVLEEMALDGSFTNDIFHDYSSDSHTFNIPHILDTNNDEFTGVDVSNSSIALNTNLLIQIAREFKKYGLEEFNATVTNFKFMYLWLNRDTILQNYQQYCLHIVDRNYATVYETELIFRYFYISCLIAMLMVFAFSIVMFFVVVRSLKQAIKLVERNIPKDVIIKLYQQLTTKNQESVDSGSSISDYLSNPSYTFTFLSILLIALSALCVSIFYLEAFSTSSESELIMKSIAKSVKISNYAQKGVFSIGELITFKLLPNTTANNPALLSNADLVKLHDGIGEIGLNLNVLWNKLIYGDKENGEKPLIGMFSEVDEIISGTGNCSNRTSTSHAACSSLNDMVNLFLVELSIVNQVFGTTTVDPLKTFSEFYTGIYSICSQLTDDIEIFLNIYIEALQNNTSSLVSIIFGVLGLLTIPFTAYLLFLSLDAHFNEFQTLRMMLNYVKVEYLDAKDEIRDFVLYNQINKSKKNKSSQQQKEEEKDKVKSIFNTAVDGVLYCNSDFDIEIYNPAARLLFLRNVNDVVGLSVFNLFDTASQEKLGNIFEAMTSITASTTIRGETLELDCVKKNGSCFPAKVNISWAMIDSKVFFLFIIKDITLERKQAIALAEEKKTSENLLRNILPTKIAQRLMNGETFIAEKLPDITCLFTDMIGFTEISSILNPQDVVLLLGNVVNGFDKLTEKYNIEKIKTIGDSYFCCGGLDGGVTHPEVVLQFAMETFSVVRDINTNRYKEALQIFCRDDPKPISTQQLNVRIGINTGQVVGGVIGFKKFAFDLWGDTINVASRMESNSEEGRIQVSQSTYERVKHLQMEFEERKLEVKGKGSMLGYLLNDMYHLRARLNEEDETMLVKNMRMEMGMLESEPSEHSENAERVDDEDSLRL</sequence>
<keyword evidence="5 9" id="KW-0472">Membrane</keyword>